<sequence length="277" mass="29328">MFGKLSLGAVFTVLMASVSTLAGPTAVPPRGCGNHGAIDHNTEEAVQQRIASTRLASSQRTGAIPVYWHTITDGTNGKLTSSQIQASINVLNQDYASAGFSFTLAGTDTTTNSDWYNNMSQGSTQEKNMKSTLRKGGASALNVYTVNFRNGLLGYATFPWDYSGNPSNDGVVILWSTYPGGPTTGYNGGRTLTHETGHWVGLYHVFQGGCTGSGDYVSDTPPQSTATSGCPASQDSCSGGGVDSIHNYMDYSTDACMNQFTKGQADRMNSICATYRP</sequence>
<proteinExistence type="predicted"/>
<evidence type="ECO:0000313" key="1">
    <source>
        <dbReference type="EMBL" id="PWN51378.1"/>
    </source>
</evidence>
<reference evidence="1 2" key="1">
    <citation type="journal article" date="2018" name="Mol. Biol. Evol.">
        <title>Broad Genomic Sampling Reveals a Smut Pathogenic Ancestry of the Fungal Clade Ustilaginomycotina.</title>
        <authorList>
            <person name="Kijpornyongpan T."/>
            <person name="Mondo S.J."/>
            <person name="Barry K."/>
            <person name="Sandor L."/>
            <person name="Lee J."/>
            <person name="Lipzen A."/>
            <person name="Pangilinan J."/>
            <person name="LaButti K."/>
            <person name="Hainaut M."/>
            <person name="Henrissat B."/>
            <person name="Grigoriev I.V."/>
            <person name="Spatafora J.W."/>
            <person name="Aime M.C."/>
        </authorList>
    </citation>
    <scope>NUCLEOTIDE SEQUENCE [LARGE SCALE GENOMIC DNA]</scope>
    <source>
        <strain evidence="1 2">SA 807</strain>
    </source>
</reference>
<accession>A0ACD0NZV5</accession>
<protein>
    <submittedName>
        <fullName evidence="1">Zincin</fullName>
    </submittedName>
</protein>
<dbReference type="Proteomes" id="UP000245626">
    <property type="component" value="Unassembled WGS sequence"/>
</dbReference>
<keyword evidence="2" id="KW-1185">Reference proteome</keyword>
<dbReference type="EMBL" id="KZ819848">
    <property type="protein sequence ID" value="PWN51378.1"/>
    <property type="molecule type" value="Genomic_DNA"/>
</dbReference>
<organism evidence="1 2">
    <name type="scientific">Violaceomyces palustris</name>
    <dbReference type="NCBI Taxonomy" id="1673888"/>
    <lineage>
        <taxon>Eukaryota</taxon>
        <taxon>Fungi</taxon>
        <taxon>Dikarya</taxon>
        <taxon>Basidiomycota</taxon>
        <taxon>Ustilaginomycotina</taxon>
        <taxon>Ustilaginomycetes</taxon>
        <taxon>Violaceomycetales</taxon>
        <taxon>Violaceomycetaceae</taxon>
        <taxon>Violaceomyces</taxon>
    </lineage>
</organism>
<evidence type="ECO:0000313" key="2">
    <source>
        <dbReference type="Proteomes" id="UP000245626"/>
    </source>
</evidence>
<name>A0ACD0NZV5_9BASI</name>
<gene>
    <name evidence="1" type="ORF">IE53DRAFT_328583</name>
</gene>